<protein>
    <recommendedName>
        <fullName evidence="1">ABC-three component systems C-terminal domain-containing protein</fullName>
    </recommendedName>
</protein>
<dbReference type="SUPFAM" id="SSF50494">
    <property type="entry name" value="Trypsin-like serine proteases"/>
    <property type="match status" value="1"/>
</dbReference>
<comment type="caution">
    <text evidence="2">The sequence shown here is derived from an EMBL/GenBank/DDBJ whole genome shotgun (WGS) entry which is preliminary data.</text>
</comment>
<proteinExistence type="predicted"/>
<dbReference type="Proteomes" id="UP000185990">
    <property type="component" value="Unassembled WGS sequence"/>
</dbReference>
<accession>A0A853ZTS4</accession>
<dbReference type="InterPro" id="IPR046916">
    <property type="entry name" value="ABC-3C_CTD4"/>
</dbReference>
<evidence type="ECO:0000313" key="2">
    <source>
        <dbReference type="EMBL" id="OKA24033.1"/>
    </source>
</evidence>
<feature type="domain" description="ABC-three component systems C-terminal" evidence="1">
    <location>
        <begin position="175"/>
        <end position="392"/>
    </location>
</feature>
<evidence type="ECO:0000259" key="1">
    <source>
        <dbReference type="Pfam" id="PF20280"/>
    </source>
</evidence>
<dbReference type="RefSeq" id="WP_073509704.1">
    <property type="nucleotide sequence ID" value="NZ_MPJD01000018.1"/>
</dbReference>
<dbReference type="InterPro" id="IPR009003">
    <property type="entry name" value="Peptidase_S1_PA"/>
</dbReference>
<name>A0A853ZTS4_9PSED</name>
<dbReference type="Pfam" id="PF20280">
    <property type="entry name" value="CTD4"/>
    <property type="match status" value="1"/>
</dbReference>
<sequence>MTADELIVSYAVKVNEGSGVLVSALSQEYSYVFTAKHVLSDVNVITRNGNSLSVKNKPYLHPDLDCAVIQVEFQTDVKQRNWMGEISAGAAFSFVGYPKTNVGTESPYKVYTGQRNSVVNNVVVCNLDNSPTQDAITGMSGGGLYHVVNGYPYLVGVECRMDDEDEELRWGRIRCYSLAIFEEIIATHQLSLIAPSFMECFSRLREEIFYFNVSKPENVLKLNKKLSEFADYLIEQGLPPPHSIMMRYQRKLLVGLETPAAVLDKSLWIAYFEFLIVCALIDEPPVVDDAYFKSLDTRRRFVYSSSSSHWIKHLSEILKAARSSLDECGTMVINSPQEEAPHLPDEDDLSEIIDDIASSPKLGKLSRIDDVHGEVYRTYTVTHMKGLRNEYVVKKHREYGKAMSSAQLGIFRDYYNEIIK</sequence>
<gene>
    <name evidence="2" type="ORF">BOH74_12130</name>
</gene>
<evidence type="ECO:0000313" key="3">
    <source>
        <dbReference type="Proteomes" id="UP000185990"/>
    </source>
</evidence>
<dbReference type="EMBL" id="MPJD01000018">
    <property type="protein sequence ID" value="OKA24033.1"/>
    <property type="molecule type" value="Genomic_DNA"/>
</dbReference>
<dbReference type="AlphaFoldDB" id="A0A853ZTS4"/>
<reference evidence="2 3" key="1">
    <citation type="submission" date="2016-11" db="EMBL/GenBank/DDBJ databases">
        <title>Draft genome of Pseudomonas versuta A4R1.12.</title>
        <authorList>
            <person name="See-Too W.-S."/>
        </authorList>
    </citation>
    <scope>NUCLEOTIDE SEQUENCE [LARGE SCALE GENOMIC DNA]</scope>
    <source>
        <strain evidence="2 3">A4R1.12</strain>
    </source>
</reference>
<organism evidence="2 3">
    <name type="scientific">Pseudomonas versuta</name>
    <dbReference type="NCBI Taxonomy" id="1788301"/>
    <lineage>
        <taxon>Bacteria</taxon>
        <taxon>Pseudomonadati</taxon>
        <taxon>Pseudomonadota</taxon>
        <taxon>Gammaproteobacteria</taxon>
        <taxon>Pseudomonadales</taxon>
        <taxon>Pseudomonadaceae</taxon>
        <taxon>Pseudomonas</taxon>
    </lineage>
</organism>